<evidence type="ECO:0000313" key="3">
    <source>
        <dbReference type="Proteomes" id="UP000828390"/>
    </source>
</evidence>
<reference evidence="2" key="2">
    <citation type="submission" date="2020-11" db="EMBL/GenBank/DDBJ databases">
        <authorList>
            <person name="McCartney M.A."/>
            <person name="Auch B."/>
            <person name="Kono T."/>
            <person name="Mallez S."/>
            <person name="Becker A."/>
            <person name="Gohl D.M."/>
            <person name="Silverstein K.A.T."/>
            <person name="Koren S."/>
            <person name="Bechman K.B."/>
            <person name="Herman A."/>
            <person name="Abrahante J.E."/>
            <person name="Garbe J."/>
        </authorList>
    </citation>
    <scope>NUCLEOTIDE SEQUENCE</scope>
    <source>
        <strain evidence="2">Duluth1</strain>
        <tissue evidence="2">Whole animal</tissue>
    </source>
</reference>
<feature type="region of interest" description="Disordered" evidence="1">
    <location>
        <begin position="186"/>
        <end position="207"/>
    </location>
</feature>
<dbReference type="PANTHER" id="PTHR47773">
    <property type="entry name" value="SI:DKEY-9I5.2-RELATED"/>
    <property type="match status" value="1"/>
</dbReference>
<comment type="caution">
    <text evidence="2">The sequence shown here is derived from an EMBL/GenBank/DDBJ whole genome shotgun (WGS) entry which is preliminary data.</text>
</comment>
<accession>A0A9D4FSW5</accession>
<feature type="region of interest" description="Disordered" evidence="1">
    <location>
        <begin position="249"/>
        <end position="270"/>
    </location>
</feature>
<keyword evidence="3" id="KW-1185">Reference proteome</keyword>
<name>A0A9D4FSW5_DREPO</name>
<dbReference type="AlphaFoldDB" id="A0A9D4FSW5"/>
<dbReference type="Proteomes" id="UP000828390">
    <property type="component" value="Unassembled WGS sequence"/>
</dbReference>
<evidence type="ECO:0000313" key="2">
    <source>
        <dbReference type="EMBL" id="KAH3804383.1"/>
    </source>
</evidence>
<protein>
    <submittedName>
        <fullName evidence="2">Uncharacterized protein</fullName>
    </submittedName>
</protein>
<sequence>MKAGRVIRYSDGVWAPNLQSSAAKKTRFTTRYASAARLTEDSRLLYLLIKILKNRPPASVQSPSKNRPPASVQSPSKQGITIKSLYKKFLDRVLDDPILSTLDLPLPNINNKSVSTFLRNEEKKANYRATSRPKVKPHKQVLSDVPLPEASQLPSKRTATWEEVQYTTIAHVSGRRQSEKRRLDFVASTSGENTSTPTSASGATPVPVKLRPIQPTDRAPILLVVPAQPQGQTVSINQRLGQVFIQQTPAAAQTATRPVASGKTGKPCGT</sequence>
<organism evidence="2 3">
    <name type="scientific">Dreissena polymorpha</name>
    <name type="common">Zebra mussel</name>
    <name type="synonym">Mytilus polymorpha</name>
    <dbReference type="NCBI Taxonomy" id="45954"/>
    <lineage>
        <taxon>Eukaryota</taxon>
        <taxon>Metazoa</taxon>
        <taxon>Spiralia</taxon>
        <taxon>Lophotrochozoa</taxon>
        <taxon>Mollusca</taxon>
        <taxon>Bivalvia</taxon>
        <taxon>Autobranchia</taxon>
        <taxon>Heteroconchia</taxon>
        <taxon>Euheterodonta</taxon>
        <taxon>Imparidentia</taxon>
        <taxon>Neoheterodontei</taxon>
        <taxon>Myida</taxon>
        <taxon>Dreissenoidea</taxon>
        <taxon>Dreissenidae</taxon>
        <taxon>Dreissena</taxon>
    </lineage>
</organism>
<feature type="compositionally biased region" description="Polar residues" evidence="1">
    <location>
        <begin position="59"/>
        <end position="77"/>
    </location>
</feature>
<dbReference type="EMBL" id="JAIWYP010000006">
    <property type="protein sequence ID" value="KAH3804383.1"/>
    <property type="molecule type" value="Genomic_DNA"/>
</dbReference>
<evidence type="ECO:0000256" key="1">
    <source>
        <dbReference type="SAM" id="MobiDB-lite"/>
    </source>
</evidence>
<feature type="region of interest" description="Disordered" evidence="1">
    <location>
        <begin position="57"/>
        <end position="77"/>
    </location>
</feature>
<feature type="compositionally biased region" description="Low complexity" evidence="1">
    <location>
        <begin position="194"/>
        <end position="205"/>
    </location>
</feature>
<reference evidence="2" key="1">
    <citation type="journal article" date="2019" name="bioRxiv">
        <title>The Genome of the Zebra Mussel, Dreissena polymorpha: A Resource for Invasive Species Research.</title>
        <authorList>
            <person name="McCartney M.A."/>
            <person name="Auch B."/>
            <person name="Kono T."/>
            <person name="Mallez S."/>
            <person name="Zhang Y."/>
            <person name="Obille A."/>
            <person name="Becker A."/>
            <person name="Abrahante J.E."/>
            <person name="Garbe J."/>
            <person name="Badalamenti J.P."/>
            <person name="Herman A."/>
            <person name="Mangelson H."/>
            <person name="Liachko I."/>
            <person name="Sullivan S."/>
            <person name="Sone E.D."/>
            <person name="Koren S."/>
            <person name="Silverstein K.A.T."/>
            <person name="Beckman K.B."/>
            <person name="Gohl D.M."/>
        </authorList>
    </citation>
    <scope>NUCLEOTIDE SEQUENCE</scope>
    <source>
        <strain evidence="2">Duluth1</strain>
        <tissue evidence="2">Whole animal</tissue>
    </source>
</reference>
<dbReference type="PANTHER" id="PTHR47773:SF1">
    <property type="entry name" value="C2H2-TYPE DOMAIN-CONTAINING PROTEIN"/>
    <property type="match status" value="1"/>
</dbReference>
<proteinExistence type="predicted"/>
<gene>
    <name evidence="2" type="ORF">DPMN_132668</name>
</gene>